<keyword evidence="3 6" id="KW-0812">Transmembrane</keyword>
<evidence type="ECO:0000256" key="4">
    <source>
        <dbReference type="ARBA" id="ARBA00022989"/>
    </source>
</evidence>
<organism evidence="7 8">
    <name type="scientific">Neoroseomonas marina</name>
    <dbReference type="NCBI Taxonomy" id="1232220"/>
    <lineage>
        <taxon>Bacteria</taxon>
        <taxon>Pseudomonadati</taxon>
        <taxon>Pseudomonadota</taxon>
        <taxon>Alphaproteobacteria</taxon>
        <taxon>Acetobacterales</taxon>
        <taxon>Acetobacteraceae</taxon>
        <taxon>Neoroseomonas</taxon>
    </lineage>
</organism>
<keyword evidence="4 6" id="KW-1133">Transmembrane helix</keyword>
<name>A0A848ECT1_9PROT</name>
<evidence type="ECO:0000313" key="8">
    <source>
        <dbReference type="Proteomes" id="UP000548582"/>
    </source>
</evidence>
<comment type="caution">
    <text evidence="7">The sequence shown here is derived from an EMBL/GenBank/DDBJ whole genome shotgun (WGS) entry which is preliminary data.</text>
</comment>
<proteinExistence type="predicted"/>
<sequence>MDAAFPPGLGAMLLAAAALMGSPGPSTISVTAVGAAFGLRRAMPYVAGLILGTTAVLLAVATGLFAALAAVPQAGPVLTAAAALYILWLAVRIARAPPLARDDPSVPAPSVLGGLLLATANPKAWIVFSALFAASRLEGLPPVAEAVAKTLALMAMIVLMHLAWLLVGTSLARLLSQPAASRAVNLVLAAALVLATAWALLPR</sequence>
<dbReference type="GO" id="GO:0005886">
    <property type="term" value="C:plasma membrane"/>
    <property type="evidence" value="ECO:0007669"/>
    <property type="project" value="UniProtKB-SubCell"/>
</dbReference>
<dbReference type="PANTHER" id="PTHR30086">
    <property type="entry name" value="ARGININE EXPORTER PROTEIN ARGO"/>
    <property type="match status" value="1"/>
</dbReference>
<dbReference type="EMBL" id="JABBKX010000002">
    <property type="protein sequence ID" value="NMJ41125.1"/>
    <property type="molecule type" value="Genomic_DNA"/>
</dbReference>
<feature type="transmembrane region" description="Helical" evidence="6">
    <location>
        <begin position="77"/>
        <end position="94"/>
    </location>
</feature>
<protein>
    <submittedName>
        <fullName evidence="7">LysE family transporter</fullName>
    </submittedName>
</protein>
<dbReference type="Proteomes" id="UP000548582">
    <property type="component" value="Unassembled WGS sequence"/>
</dbReference>
<gene>
    <name evidence="7" type="ORF">GWK16_07735</name>
</gene>
<evidence type="ECO:0000256" key="5">
    <source>
        <dbReference type="ARBA" id="ARBA00023136"/>
    </source>
</evidence>
<evidence type="ECO:0000256" key="6">
    <source>
        <dbReference type="SAM" id="Phobius"/>
    </source>
</evidence>
<accession>A0A848ECT1</accession>
<dbReference type="InterPro" id="IPR001123">
    <property type="entry name" value="LeuE-type"/>
</dbReference>
<dbReference type="Pfam" id="PF01810">
    <property type="entry name" value="LysE"/>
    <property type="match status" value="1"/>
</dbReference>
<comment type="subcellular location">
    <subcellularLocation>
        <location evidence="1">Cell membrane</location>
        <topology evidence="1">Multi-pass membrane protein</topology>
    </subcellularLocation>
</comment>
<dbReference type="RefSeq" id="WP_170053363.1">
    <property type="nucleotide sequence ID" value="NZ_JABBKX010000002.1"/>
</dbReference>
<evidence type="ECO:0000256" key="3">
    <source>
        <dbReference type="ARBA" id="ARBA00022692"/>
    </source>
</evidence>
<feature type="transmembrane region" description="Helical" evidence="6">
    <location>
        <begin position="179"/>
        <end position="201"/>
    </location>
</feature>
<evidence type="ECO:0000256" key="1">
    <source>
        <dbReference type="ARBA" id="ARBA00004651"/>
    </source>
</evidence>
<evidence type="ECO:0000256" key="2">
    <source>
        <dbReference type="ARBA" id="ARBA00022475"/>
    </source>
</evidence>
<keyword evidence="5 6" id="KW-0472">Membrane</keyword>
<keyword evidence="2" id="KW-1003">Cell membrane</keyword>
<feature type="transmembrane region" description="Helical" evidence="6">
    <location>
        <begin position="114"/>
        <end position="134"/>
    </location>
</feature>
<keyword evidence="8" id="KW-1185">Reference proteome</keyword>
<evidence type="ECO:0000313" key="7">
    <source>
        <dbReference type="EMBL" id="NMJ41125.1"/>
    </source>
</evidence>
<feature type="transmembrane region" description="Helical" evidence="6">
    <location>
        <begin position="45"/>
        <end position="70"/>
    </location>
</feature>
<feature type="transmembrane region" description="Helical" evidence="6">
    <location>
        <begin position="146"/>
        <end position="167"/>
    </location>
</feature>
<dbReference type="PANTHER" id="PTHR30086:SF20">
    <property type="entry name" value="ARGININE EXPORTER PROTEIN ARGO-RELATED"/>
    <property type="match status" value="1"/>
</dbReference>
<dbReference type="GO" id="GO:0015171">
    <property type="term" value="F:amino acid transmembrane transporter activity"/>
    <property type="evidence" value="ECO:0007669"/>
    <property type="project" value="TreeGrafter"/>
</dbReference>
<reference evidence="7 8" key="1">
    <citation type="submission" date="2020-03" db="EMBL/GenBank/DDBJ databases">
        <authorList>
            <person name="Sun Q."/>
        </authorList>
    </citation>
    <scope>NUCLEOTIDE SEQUENCE [LARGE SCALE GENOMIC DNA]</scope>
    <source>
        <strain evidence="7 8">JC162</strain>
    </source>
</reference>
<dbReference type="AlphaFoldDB" id="A0A848ECT1"/>